<accession>A0A061S1R2</accession>
<sequence>MANTIFGKQQQILRWTEDLIGGSVAFPDFNFPSSSVSSCTSYENSESSSKEYRCCKACWNLFPSTAYSYNQWWKGEGNSRCRDCVAINRFSFFFKSSSEPSSEQGPTLVCCACNRELVSEHFSTRQWMKGEGISRCKNCVSDNKHNTQRRNHAESFAFDFSEVFNVGAFRKVYKGRYSDGINEGKTCVAKIFWDKRNETAWFSYDGKVVDRATKIVEKWNAENFGPTVQVNQPERIRTVEGLALVEPFINFYKKFNTNTGYVFEGPYSEYLQALSHYSYHISGGQFVLCDLQGGWTGQCLVITDPVILSQKKRFGPTDLGRNGILQFFLYHECNQWCKQHWQLPNIPSELFYETAIPGTSMISL</sequence>
<keyword evidence="7" id="KW-0648">Protein biosynthesis</keyword>
<keyword evidence="7" id="KW-0251">Elongation factor</keyword>
<dbReference type="GO" id="GO:0005524">
    <property type="term" value="F:ATP binding"/>
    <property type="evidence" value="ECO:0007669"/>
    <property type="project" value="UniProtKB-KW"/>
</dbReference>
<dbReference type="Gene3D" id="3.20.200.10">
    <property type="entry name" value="MHCK/EF2 kinase"/>
    <property type="match status" value="1"/>
</dbReference>
<protein>
    <submittedName>
        <fullName evidence="7">Elongation factor 2</fullName>
    </submittedName>
</protein>
<dbReference type="AlphaFoldDB" id="A0A061S1R2"/>
<gene>
    <name evidence="7" type="ORF">TSPGSL018_19395</name>
</gene>
<keyword evidence="4" id="KW-0418">Kinase</keyword>
<dbReference type="SMART" id="SM00811">
    <property type="entry name" value="Alpha_kinase"/>
    <property type="match status" value="1"/>
</dbReference>
<dbReference type="PROSITE" id="PS51158">
    <property type="entry name" value="ALPHA_KINASE"/>
    <property type="match status" value="1"/>
</dbReference>
<evidence type="ECO:0000256" key="1">
    <source>
        <dbReference type="ARBA" id="ARBA00022527"/>
    </source>
</evidence>
<dbReference type="PANTHER" id="PTHR45992">
    <property type="entry name" value="EUKARYOTIC ELONGATION FACTOR 2 KINASE-RELATED"/>
    <property type="match status" value="1"/>
</dbReference>
<keyword evidence="5" id="KW-0067">ATP-binding</keyword>
<dbReference type="InterPro" id="IPR051852">
    <property type="entry name" value="Alpha-type_PK"/>
</dbReference>
<evidence type="ECO:0000256" key="4">
    <source>
        <dbReference type="ARBA" id="ARBA00022777"/>
    </source>
</evidence>
<dbReference type="GO" id="GO:0003746">
    <property type="term" value="F:translation elongation factor activity"/>
    <property type="evidence" value="ECO:0007669"/>
    <property type="project" value="UniProtKB-KW"/>
</dbReference>
<keyword evidence="2" id="KW-0808">Transferase</keyword>
<dbReference type="SUPFAM" id="SSF56112">
    <property type="entry name" value="Protein kinase-like (PK-like)"/>
    <property type="match status" value="1"/>
</dbReference>
<organism evidence="7">
    <name type="scientific">Tetraselmis sp. GSL018</name>
    <dbReference type="NCBI Taxonomy" id="582737"/>
    <lineage>
        <taxon>Eukaryota</taxon>
        <taxon>Viridiplantae</taxon>
        <taxon>Chlorophyta</taxon>
        <taxon>core chlorophytes</taxon>
        <taxon>Chlorodendrophyceae</taxon>
        <taxon>Chlorodendrales</taxon>
        <taxon>Chlorodendraceae</taxon>
        <taxon>Tetraselmis</taxon>
    </lineage>
</organism>
<dbReference type="InterPro" id="IPR011009">
    <property type="entry name" value="Kinase-like_dom_sf"/>
</dbReference>
<dbReference type="Pfam" id="PF02816">
    <property type="entry name" value="Alpha_kinase"/>
    <property type="match status" value="1"/>
</dbReference>
<keyword evidence="3" id="KW-0547">Nucleotide-binding</keyword>
<evidence type="ECO:0000256" key="2">
    <source>
        <dbReference type="ARBA" id="ARBA00022679"/>
    </source>
</evidence>
<dbReference type="InterPro" id="IPR004166">
    <property type="entry name" value="a-kinase_dom"/>
</dbReference>
<feature type="domain" description="Alpha-type protein kinase" evidence="6">
    <location>
        <begin position="119"/>
        <end position="346"/>
    </location>
</feature>
<dbReference type="GO" id="GO:0004674">
    <property type="term" value="F:protein serine/threonine kinase activity"/>
    <property type="evidence" value="ECO:0007669"/>
    <property type="project" value="UniProtKB-KW"/>
</dbReference>
<name>A0A061S1R2_9CHLO</name>
<evidence type="ECO:0000313" key="7">
    <source>
        <dbReference type="EMBL" id="JAC76731.1"/>
    </source>
</evidence>
<reference evidence="7" key="1">
    <citation type="submission" date="2014-05" db="EMBL/GenBank/DDBJ databases">
        <title>The transcriptome of the halophilic microalga Tetraselmis sp. GSL018 isolated from the Great Salt Lake, Utah.</title>
        <authorList>
            <person name="Jinkerson R.E."/>
            <person name="D'Adamo S."/>
            <person name="Posewitz M.C."/>
        </authorList>
    </citation>
    <scope>NUCLEOTIDE SEQUENCE</scope>
    <source>
        <strain evidence="7">GSL018</strain>
    </source>
</reference>
<evidence type="ECO:0000259" key="6">
    <source>
        <dbReference type="PROSITE" id="PS51158"/>
    </source>
</evidence>
<keyword evidence="1" id="KW-0723">Serine/threonine-protein kinase</keyword>
<evidence type="ECO:0000256" key="3">
    <source>
        <dbReference type="ARBA" id="ARBA00022741"/>
    </source>
</evidence>
<dbReference type="EMBL" id="GBEZ01008829">
    <property type="protein sequence ID" value="JAC76731.1"/>
    <property type="molecule type" value="Transcribed_RNA"/>
</dbReference>
<evidence type="ECO:0000256" key="5">
    <source>
        <dbReference type="ARBA" id="ARBA00022840"/>
    </source>
</evidence>
<proteinExistence type="predicted"/>
<dbReference type="PANTHER" id="PTHR45992:SF11">
    <property type="entry name" value="ALPHA-TYPE PROTEIN KINASE DOMAIN-CONTAINING PROTEIN"/>
    <property type="match status" value="1"/>
</dbReference>